<name>A0ABT6YVM1_9BACT</name>
<organism evidence="1 2">
    <name type="scientific">Flectobacillus rivi</name>
    <dbReference type="NCBI Taxonomy" id="2984209"/>
    <lineage>
        <taxon>Bacteria</taxon>
        <taxon>Pseudomonadati</taxon>
        <taxon>Bacteroidota</taxon>
        <taxon>Cytophagia</taxon>
        <taxon>Cytophagales</taxon>
        <taxon>Flectobacillaceae</taxon>
        <taxon>Flectobacillus</taxon>
    </lineage>
</organism>
<dbReference type="RefSeq" id="WP_166552090.1">
    <property type="nucleotide sequence ID" value="NZ_JASHIE010000001.1"/>
</dbReference>
<accession>A0ABT6YVM1</accession>
<evidence type="ECO:0000313" key="1">
    <source>
        <dbReference type="EMBL" id="MDI9872931.1"/>
    </source>
</evidence>
<protein>
    <submittedName>
        <fullName evidence="1">Uncharacterized protein</fullName>
    </submittedName>
</protein>
<comment type="caution">
    <text evidence="1">The sequence shown here is derived from an EMBL/GenBank/DDBJ whole genome shotgun (WGS) entry which is preliminary data.</text>
</comment>
<dbReference type="EMBL" id="JASHIE010000001">
    <property type="protein sequence ID" value="MDI9872931.1"/>
    <property type="molecule type" value="Genomic_DNA"/>
</dbReference>
<evidence type="ECO:0000313" key="2">
    <source>
        <dbReference type="Proteomes" id="UP001225761"/>
    </source>
</evidence>
<keyword evidence="2" id="KW-1185">Reference proteome</keyword>
<reference evidence="1 2" key="1">
    <citation type="submission" date="2023-05" db="EMBL/GenBank/DDBJ databases">
        <title>Novel species of genus Flectobacillus isolated from stream in China.</title>
        <authorList>
            <person name="Lu H."/>
        </authorList>
    </citation>
    <scope>NUCLEOTIDE SEQUENCE [LARGE SCALE GENOMIC DNA]</scope>
    <source>
        <strain evidence="1 2">LFS242W</strain>
    </source>
</reference>
<sequence length="149" mass="18269">MKILVYTSIHLLLCILNFEFKSQNNSNGANGESFNTFYKRFYEDSTFQISRVVFPLPGFNSDIYDQESRKPLKYFWEKKDWIFLKTLDGSYKKFLKKDWEEEYYKVIKKGSNNTMFETIYMKESGYSEVRKFKLIHAKWYLYYYSYKNY</sequence>
<gene>
    <name evidence="1" type="ORF">QM481_00230</name>
</gene>
<proteinExistence type="predicted"/>
<dbReference type="Proteomes" id="UP001225761">
    <property type="component" value="Unassembled WGS sequence"/>
</dbReference>
<dbReference type="Gene3D" id="3.10.450.410">
    <property type="match status" value="1"/>
</dbReference>